<accession>A0A0F9ZGP8</accession>
<keyword evidence="1" id="KW-0472">Membrane</keyword>
<dbReference type="InterPro" id="IPR007395">
    <property type="entry name" value="Zn_peptidase_2"/>
</dbReference>
<evidence type="ECO:0000256" key="1">
    <source>
        <dbReference type="SAM" id="Phobius"/>
    </source>
</evidence>
<dbReference type="PANTHER" id="PTHR36434">
    <property type="entry name" value="MEMBRANE PROTEASE YUGP-RELATED"/>
    <property type="match status" value="1"/>
</dbReference>
<organism evidence="2 3">
    <name type="scientific">candidate division WS6 bacterium GW2011_GWC1_33_20</name>
    <dbReference type="NCBI Taxonomy" id="1619089"/>
    <lineage>
        <taxon>Bacteria</taxon>
        <taxon>Candidatus Dojkabacteria</taxon>
    </lineage>
</organism>
<feature type="transmembrane region" description="Helical" evidence="1">
    <location>
        <begin position="147"/>
        <end position="169"/>
    </location>
</feature>
<dbReference type="EMBL" id="LBOV01000018">
    <property type="protein sequence ID" value="KKP43348.1"/>
    <property type="molecule type" value="Genomic_DNA"/>
</dbReference>
<name>A0A0F9ZGP8_9BACT</name>
<feature type="transmembrane region" description="Helical" evidence="1">
    <location>
        <begin position="118"/>
        <end position="141"/>
    </location>
</feature>
<protein>
    <recommendedName>
        <fullName evidence="4">Zinc metallopeptidase</fullName>
    </recommendedName>
</protein>
<keyword evidence="1" id="KW-0812">Transmembrane</keyword>
<comment type="caution">
    <text evidence="2">The sequence shown here is derived from an EMBL/GenBank/DDBJ whole genome shotgun (WGS) entry which is preliminary data.</text>
</comment>
<reference evidence="2 3" key="1">
    <citation type="journal article" date="2015" name="Nature">
        <title>rRNA introns, odd ribosomes, and small enigmatic genomes across a large radiation of phyla.</title>
        <authorList>
            <person name="Brown C.T."/>
            <person name="Hug L.A."/>
            <person name="Thomas B.C."/>
            <person name="Sharon I."/>
            <person name="Castelle C.J."/>
            <person name="Singh A."/>
            <person name="Wilkins M.J."/>
            <person name="Williams K.H."/>
            <person name="Banfield J.F."/>
        </authorList>
    </citation>
    <scope>NUCLEOTIDE SEQUENCE [LARGE SCALE GENOMIC DNA]</scope>
</reference>
<dbReference type="Proteomes" id="UP000034302">
    <property type="component" value="Unassembled WGS sequence"/>
</dbReference>
<evidence type="ECO:0000313" key="2">
    <source>
        <dbReference type="EMBL" id="KKP43348.1"/>
    </source>
</evidence>
<keyword evidence="1" id="KW-1133">Transmembrane helix</keyword>
<feature type="transmembrane region" description="Helical" evidence="1">
    <location>
        <begin position="6"/>
        <end position="25"/>
    </location>
</feature>
<dbReference type="PANTHER" id="PTHR36434:SF1">
    <property type="entry name" value="MEMBRANE PROTEASE YUGP-RELATED"/>
    <property type="match status" value="1"/>
</dbReference>
<sequence length="224" mass="24661">MFYDPIYYLYLLPALLFAAIAQIWISTSYSKYSKIPSSTGETGESSAEIIMKGEDFPVDIEIKGKALSDYFDPKRNIVSLSTSSKNSSIGDIAVVAHEFGHVQQKFTSSFLFKVRTGLVPIINITSKVGYILIILGLILQLFQLSEIGLILFAGSTLFAFISIPIELDATKRGLALIKKYKLLGKDQISGAKSVLYSAAFTYVAALLSSLLNLLYYASLVKRKN</sequence>
<dbReference type="AlphaFoldDB" id="A0A0F9ZGP8"/>
<gene>
    <name evidence="2" type="ORF">UR34_C0018G0003</name>
</gene>
<proteinExistence type="predicted"/>
<evidence type="ECO:0000313" key="3">
    <source>
        <dbReference type="Proteomes" id="UP000034302"/>
    </source>
</evidence>
<dbReference type="Pfam" id="PF04298">
    <property type="entry name" value="Zn_peptidase_2"/>
    <property type="match status" value="1"/>
</dbReference>
<evidence type="ECO:0008006" key="4">
    <source>
        <dbReference type="Google" id="ProtNLM"/>
    </source>
</evidence>
<feature type="transmembrane region" description="Helical" evidence="1">
    <location>
        <begin position="194"/>
        <end position="217"/>
    </location>
</feature>